<keyword evidence="2" id="KW-0067">ATP-binding</keyword>
<dbReference type="CDD" id="cd10170">
    <property type="entry name" value="ASKHA_NBD_HSP70"/>
    <property type="match status" value="1"/>
</dbReference>
<evidence type="ECO:0000256" key="1">
    <source>
        <dbReference type="ARBA" id="ARBA00022741"/>
    </source>
</evidence>
<feature type="region of interest" description="Disordered" evidence="3">
    <location>
        <begin position="1"/>
        <end position="88"/>
    </location>
</feature>
<protein>
    <recommendedName>
        <fullName evidence="6">Actin-like ATPase domain-containing protein</fullName>
    </recommendedName>
</protein>
<dbReference type="PANTHER" id="PTHR14187:SF5">
    <property type="entry name" value="HEAT SHOCK 70 KDA PROTEIN 12A"/>
    <property type="match status" value="1"/>
</dbReference>
<dbReference type="Gene3D" id="3.30.420.40">
    <property type="match status" value="2"/>
</dbReference>
<evidence type="ECO:0008006" key="6">
    <source>
        <dbReference type="Google" id="ProtNLM"/>
    </source>
</evidence>
<dbReference type="EMBL" id="JAWRVE010000016">
    <property type="protein sequence ID" value="KAL1876468.1"/>
    <property type="molecule type" value="Genomic_DNA"/>
</dbReference>
<evidence type="ECO:0000313" key="5">
    <source>
        <dbReference type="Proteomes" id="UP001583177"/>
    </source>
</evidence>
<reference evidence="4 5" key="1">
    <citation type="journal article" date="2024" name="IMA Fungus">
        <title>IMA Genome - F19 : A genome assembly and annotation guide to empower mycologists, including annotated draft genome sequences of Ceratocystis pirilliformis, Diaporthe australafricana, Fusarium ophioides, Paecilomyces lecythidis, and Sporothrix stenoceras.</title>
        <authorList>
            <person name="Aylward J."/>
            <person name="Wilson A.M."/>
            <person name="Visagie C.M."/>
            <person name="Spraker J."/>
            <person name="Barnes I."/>
            <person name="Buitendag C."/>
            <person name="Ceriani C."/>
            <person name="Del Mar Angel L."/>
            <person name="du Plessis D."/>
            <person name="Fuchs T."/>
            <person name="Gasser K."/>
            <person name="Kramer D."/>
            <person name="Li W."/>
            <person name="Munsamy K."/>
            <person name="Piso A."/>
            <person name="Price J.L."/>
            <person name="Sonnekus B."/>
            <person name="Thomas C."/>
            <person name="van der Nest A."/>
            <person name="van Dijk A."/>
            <person name="van Heerden A."/>
            <person name="van Vuuren N."/>
            <person name="Yilmaz N."/>
            <person name="Duong T.A."/>
            <person name="van der Merwe N.A."/>
            <person name="Wingfield M.J."/>
            <person name="Wingfield B.D."/>
        </authorList>
    </citation>
    <scope>NUCLEOTIDE SEQUENCE [LARGE SCALE GENOMIC DNA]</scope>
    <source>
        <strain evidence="4 5">CMW 18300</strain>
    </source>
</reference>
<organism evidence="4 5">
    <name type="scientific">Diaporthe australafricana</name>
    <dbReference type="NCBI Taxonomy" id="127596"/>
    <lineage>
        <taxon>Eukaryota</taxon>
        <taxon>Fungi</taxon>
        <taxon>Dikarya</taxon>
        <taxon>Ascomycota</taxon>
        <taxon>Pezizomycotina</taxon>
        <taxon>Sordariomycetes</taxon>
        <taxon>Sordariomycetidae</taxon>
        <taxon>Diaporthales</taxon>
        <taxon>Diaporthaceae</taxon>
        <taxon>Diaporthe</taxon>
    </lineage>
</organism>
<gene>
    <name evidence="4" type="ORF">Daus18300_002712</name>
</gene>
<proteinExistence type="predicted"/>
<dbReference type="SUPFAM" id="SSF53067">
    <property type="entry name" value="Actin-like ATPase domain"/>
    <property type="match status" value="2"/>
</dbReference>
<dbReference type="InterPro" id="IPR043129">
    <property type="entry name" value="ATPase_NBD"/>
</dbReference>
<evidence type="ECO:0000256" key="2">
    <source>
        <dbReference type="ARBA" id="ARBA00022840"/>
    </source>
</evidence>
<evidence type="ECO:0000256" key="3">
    <source>
        <dbReference type="SAM" id="MobiDB-lite"/>
    </source>
</evidence>
<dbReference type="Pfam" id="PF00012">
    <property type="entry name" value="HSP70"/>
    <property type="match status" value="1"/>
</dbReference>
<accession>A0ABR3XKG3</accession>
<dbReference type="PANTHER" id="PTHR14187">
    <property type="entry name" value="ALPHA KINASE/ELONGATION FACTOR 2 KINASE"/>
    <property type="match status" value="1"/>
</dbReference>
<sequence>MSAPIKLRTPSPLAELEEIESFDLYTPGQMSQMTPIGQSQKPANSRKRSSDASSVNSSAKKSSGAISKKDSTQAAAQPKANPRPKRVKPCTIVVGIDTGTTHSGVAYVHSGNTRIIYTITSWDDTNDDRVKVPTVIRFDDQGDIWGVDAKNDPDALRWFKLALIAQQDLDQEVRASAQIQEARRALRAQGKSPGDVISAFLRHMWKHVVAKIKLAEGEKTVETSKFHVVFTLPAIWPNYAREGMLRAIKGAGILDKRPAGDTTYDFVSEPEAAAIATLSGIYGQKNLKACYPVGDTFVVVDCGGGTVDIITYIITSMSPMTVQEVVKGKGALCGAIFVDERFKDLLVKKLIEISADAMDRVTDEEMQEMMSRNWEDEIRSQFKGAPKTWTIRHPISLINPSRLDHNGGFPTFTVTSDEVEEVFKSSVEKIWSLVREQIEATAQNDKEGRNLPKYVVLVGGFGTSGYLQDYLQQRCQDVEVLQRKGSDPWSAVSRGAVIHGMAKLKIKTPYSVVVGARISRLNIGVVGQEIWDEEKHDPVDQLLDHILQEHVAINVMKWHLVQGQEIRSDHNVSFNLTKHLAERPEKIETDIYMSPAEVPPKRRDESVRKAFKLTWNIKVKWRSLEVFTNSKGKEYRKLEYVVEMGCGAGSSLFSVYHRGRKVADKNVSLEVYEAADA</sequence>
<evidence type="ECO:0000313" key="4">
    <source>
        <dbReference type="EMBL" id="KAL1876468.1"/>
    </source>
</evidence>
<keyword evidence="1" id="KW-0547">Nucleotide-binding</keyword>
<feature type="compositionally biased region" description="Polar residues" evidence="3">
    <location>
        <begin position="28"/>
        <end position="42"/>
    </location>
</feature>
<dbReference type="InterPro" id="IPR013126">
    <property type="entry name" value="Hsp_70_fam"/>
</dbReference>
<keyword evidence="5" id="KW-1185">Reference proteome</keyword>
<name>A0ABR3XKG3_9PEZI</name>
<dbReference type="Proteomes" id="UP001583177">
    <property type="component" value="Unassembled WGS sequence"/>
</dbReference>
<feature type="compositionally biased region" description="Low complexity" evidence="3">
    <location>
        <begin position="51"/>
        <end position="66"/>
    </location>
</feature>
<comment type="caution">
    <text evidence="4">The sequence shown here is derived from an EMBL/GenBank/DDBJ whole genome shotgun (WGS) entry which is preliminary data.</text>
</comment>